<dbReference type="InterPro" id="IPR004045">
    <property type="entry name" value="Glutathione_S-Trfase_N"/>
</dbReference>
<accession>L1J663</accession>
<sequence>MAPSLHLVYFDIEGVAEKVRLTLLLGGVAFQDERINFKDWSDPAVKQRAPYGQLPFLTVDGGAPITQSEAMLRYAGKLTKLYPEDFDKALKVDEIVGLQGDMARAIAPSIYVGMRPHVYGYAEDLPEAERKAIQGRLRETLLKDDIPRFLGYFEEKLVQNGTGFFVGDCVTIADCVMLPQLRQLKSGRLDGIPTDIVDGYPKLSEFYRMMMDIPCIRNHYEKH</sequence>
<dbReference type="Pfam" id="PF13409">
    <property type="entry name" value="GST_N_2"/>
    <property type="match status" value="1"/>
</dbReference>
<evidence type="ECO:0008006" key="6">
    <source>
        <dbReference type="Google" id="ProtNLM"/>
    </source>
</evidence>
<dbReference type="HOGENOM" id="CLU_039475_1_2_1"/>
<dbReference type="PANTHER" id="PTHR11571">
    <property type="entry name" value="GLUTATHIONE S-TRANSFERASE"/>
    <property type="match status" value="1"/>
</dbReference>
<dbReference type="SFLD" id="SFLDS00019">
    <property type="entry name" value="Glutathione_Transferase_(cytos"/>
    <property type="match status" value="1"/>
</dbReference>
<dbReference type="SUPFAM" id="SSF52833">
    <property type="entry name" value="Thioredoxin-like"/>
    <property type="match status" value="1"/>
</dbReference>
<evidence type="ECO:0000259" key="2">
    <source>
        <dbReference type="PROSITE" id="PS50405"/>
    </source>
</evidence>
<name>L1J663_GUITC</name>
<evidence type="ECO:0000313" key="4">
    <source>
        <dbReference type="EnsemblProtists" id="EKX44006"/>
    </source>
</evidence>
<dbReference type="CDD" id="cd03192">
    <property type="entry name" value="GST_C_Sigma_like"/>
    <property type="match status" value="1"/>
</dbReference>
<dbReference type="Proteomes" id="UP000011087">
    <property type="component" value="Unassembled WGS sequence"/>
</dbReference>
<dbReference type="EnsemblProtists" id="EKX44006">
    <property type="protein sequence ID" value="EKX44006"/>
    <property type="gene ID" value="GUITHDRAFT_153127"/>
</dbReference>
<dbReference type="InterPro" id="IPR004046">
    <property type="entry name" value="GST_C"/>
</dbReference>
<dbReference type="eggNOG" id="KOG1695">
    <property type="taxonomic scope" value="Eukaryota"/>
</dbReference>
<organism evidence="3">
    <name type="scientific">Guillardia theta (strain CCMP2712)</name>
    <name type="common">Cryptophyte</name>
    <dbReference type="NCBI Taxonomy" id="905079"/>
    <lineage>
        <taxon>Eukaryota</taxon>
        <taxon>Cryptophyceae</taxon>
        <taxon>Pyrenomonadales</taxon>
        <taxon>Geminigeraceae</taxon>
        <taxon>Guillardia</taxon>
    </lineage>
</organism>
<dbReference type="STRING" id="905079.L1J663"/>
<dbReference type="GeneID" id="17300586"/>
<dbReference type="SFLD" id="SFLDG00363">
    <property type="entry name" value="AMPS_(cytGST):_Alpha-__Mu-__Pi"/>
    <property type="match status" value="1"/>
</dbReference>
<proteinExistence type="predicted"/>
<dbReference type="Gene3D" id="3.40.30.10">
    <property type="entry name" value="Glutaredoxin"/>
    <property type="match status" value="1"/>
</dbReference>
<gene>
    <name evidence="3" type="ORF">GUITHDRAFT_153127</name>
</gene>
<dbReference type="GO" id="GO:0004364">
    <property type="term" value="F:glutathione transferase activity"/>
    <property type="evidence" value="ECO:0007669"/>
    <property type="project" value="TreeGrafter"/>
</dbReference>
<feature type="domain" description="GST C-terminal" evidence="2">
    <location>
        <begin position="85"/>
        <end position="223"/>
    </location>
</feature>
<dbReference type="RefSeq" id="XP_005830986.1">
    <property type="nucleotide sequence ID" value="XM_005830929.1"/>
</dbReference>
<dbReference type="InterPro" id="IPR010987">
    <property type="entry name" value="Glutathione-S-Trfase_C-like"/>
</dbReference>
<dbReference type="KEGG" id="gtt:GUITHDRAFT_153127"/>
<evidence type="ECO:0000259" key="1">
    <source>
        <dbReference type="PROSITE" id="PS50404"/>
    </source>
</evidence>
<evidence type="ECO:0000313" key="3">
    <source>
        <dbReference type="EMBL" id="EKX44006.1"/>
    </source>
</evidence>
<protein>
    <recommendedName>
        <fullName evidence="6">Glutathione S-transferase</fullName>
    </recommendedName>
</protein>
<dbReference type="OMA" id="GIPTTIC"/>
<keyword evidence="5" id="KW-1185">Reference proteome</keyword>
<dbReference type="AlphaFoldDB" id="L1J663"/>
<dbReference type="SUPFAM" id="SSF47616">
    <property type="entry name" value="GST C-terminal domain-like"/>
    <property type="match status" value="1"/>
</dbReference>
<dbReference type="InterPro" id="IPR036249">
    <property type="entry name" value="Thioredoxin-like_sf"/>
</dbReference>
<dbReference type="SFLD" id="SFLDG01205">
    <property type="entry name" value="AMPS.1"/>
    <property type="match status" value="1"/>
</dbReference>
<dbReference type="PaxDb" id="55529-EKX44006"/>
<feature type="domain" description="GST N-terminal" evidence="1">
    <location>
        <begin position="3"/>
        <end position="83"/>
    </location>
</feature>
<dbReference type="InterPro" id="IPR040079">
    <property type="entry name" value="Glutathione_S-Trfase"/>
</dbReference>
<dbReference type="OrthoDB" id="420389at2759"/>
<dbReference type="EMBL" id="JH993007">
    <property type="protein sequence ID" value="EKX44006.1"/>
    <property type="molecule type" value="Genomic_DNA"/>
</dbReference>
<dbReference type="CDD" id="cd03039">
    <property type="entry name" value="GST_N_Sigma_like"/>
    <property type="match status" value="1"/>
</dbReference>
<dbReference type="InterPro" id="IPR050213">
    <property type="entry name" value="GST_superfamily"/>
</dbReference>
<reference evidence="5" key="2">
    <citation type="submission" date="2012-11" db="EMBL/GenBank/DDBJ databases">
        <authorList>
            <person name="Kuo A."/>
            <person name="Curtis B.A."/>
            <person name="Tanifuji G."/>
            <person name="Burki F."/>
            <person name="Gruber A."/>
            <person name="Irimia M."/>
            <person name="Maruyama S."/>
            <person name="Arias M.C."/>
            <person name="Ball S.G."/>
            <person name="Gile G.H."/>
            <person name="Hirakawa Y."/>
            <person name="Hopkins J.F."/>
            <person name="Rensing S.A."/>
            <person name="Schmutz J."/>
            <person name="Symeonidi A."/>
            <person name="Elias M."/>
            <person name="Eveleigh R.J."/>
            <person name="Herman E.K."/>
            <person name="Klute M.J."/>
            <person name="Nakayama T."/>
            <person name="Obornik M."/>
            <person name="Reyes-Prieto A."/>
            <person name="Armbrust E.V."/>
            <person name="Aves S.J."/>
            <person name="Beiko R.G."/>
            <person name="Coutinho P."/>
            <person name="Dacks J.B."/>
            <person name="Durnford D.G."/>
            <person name="Fast N.M."/>
            <person name="Green B.R."/>
            <person name="Grisdale C."/>
            <person name="Hempe F."/>
            <person name="Henrissat B."/>
            <person name="Hoppner M.P."/>
            <person name="Ishida K.-I."/>
            <person name="Kim E."/>
            <person name="Koreny L."/>
            <person name="Kroth P.G."/>
            <person name="Liu Y."/>
            <person name="Malik S.-B."/>
            <person name="Maier U.G."/>
            <person name="McRose D."/>
            <person name="Mock T."/>
            <person name="Neilson J.A."/>
            <person name="Onodera N.T."/>
            <person name="Poole A.M."/>
            <person name="Pritham E.J."/>
            <person name="Richards T.A."/>
            <person name="Rocap G."/>
            <person name="Roy S.W."/>
            <person name="Sarai C."/>
            <person name="Schaack S."/>
            <person name="Shirato S."/>
            <person name="Slamovits C.H."/>
            <person name="Spencer D.F."/>
            <person name="Suzuki S."/>
            <person name="Worden A.Z."/>
            <person name="Zauner S."/>
            <person name="Barry K."/>
            <person name="Bell C."/>
            <person name="Bharti A.K."/>
            <person name="Crow J.A."/>
            <person name="Grimwood J."/>
            <person name="Kramer R."/>
            <person name="Lindquist E."/>
            <person name="Lucas S."/>
            <person name="Salamov A."/>
            <person name="McFadden G.I."/>
            <person name="Lane C.E."/>
            <person name="Keeling P.J."/>
            <person name="Gray M.W."/>
            <person name="Grigoriev I.V."/>
            <person name="Archibald J.M."/>
        </authorList>
    </citation>
    <scope>NUCLEOTIDE SEQUENCE</scope>
    <source>
        <strain evidence="5">CCMP2712</strain>
    </source>
</reference>
<dbReference type="Gene3D" id="1.20.1050.10">
    <property type="match status" value="1"/>
</dbReference>
<dbReference type="InterPro" id="IPR036282">
    <property type="entry name" value="Glutathione-S-Trfase_C_sf"/>
</dbReference>
<dbReference type="PROSITE" id="PS50405">
    <property type="entry name" value="GST_CTER"/>
    <property type="match status" value="1"/>
</dbReference>
<dbReference type="PROSITE" id="PS50404">
    <property type="entry name" value="GST_NTER"/>
    <property type="match status" value="1"/>
</dbReference>
<dbReference type="GO" id="GO:0006749">
    <property type="term" value="P:glutathione metabolic process"/>
    <property type="evidence" value="ECO:0007669"/>
    <property type="project" value="TreeGrafter"/>
</dbReference>
<reference evidence="3 5" key="1">
    <citation type="journal article" date="2012" name="Nature">
        <title>Algal genomes reveal evolutionary mosaicism and the fate of nucleomorphs.</title>
        <authorList>
            <consortium name="DOE Joint Genome Institute"/>
            <person name="Curtis B.A."/>
            <person name="Tanifuji G."/>
            <person name="Burki F."/>
            <person name="Gruber A."/>
            <person name="Irimia M."/>
            <person name="Maruyama S."/>
            <person name="Arias M.C."/>
            <person name="Ball S.G."/>
            <person name="Gile G.H."/>
            <person name="Hirakawa Y."/>
            <person name="Hopkins J.F."/>
            <person name="Kuo A."/>
            <person name="Rensing S.A."/>
            <person name="Schmutz J."/>
            <person name="Symeonidi A."/>
            <person name="Elias M."/>
            <person name="Eveleigh R.J."/>
            <person name="Herman E.K."/>
            <person name="Klute M.J."/>
            <person name="Nakayama T."/>
            <person name="Obornik M."/>
            <person name="Reyes-Prieto A."/>
            <person name="Armbrust E.V."/>
            <person name="Aves S.J."/>
            <person name="Beiko R.G."/>
            <person name="Coutinho P."/>
            <person name="Dacks J.B."/>
            <person name="Durnford D.G."/>
            <person name="Fast N.M."/>
            <person name="Green B.R."/>
            <person name="Grisdale C.J."/>
            <person name="Hempel F."/>
            <person name="Henrissat B."/>
            <person name="Hoppner M.P."/>
            <person name="Ishida K."/>
            <person name="Kim E."/>
            <person name="Koreny L."/>
            <person name="Kroth P.G."/>
            <person name="Liu Y."/>
            <person name="Malik S.B."/>
            <person name="Maier U.G."/>
            <person name="McRose D."/>
            <person name="Mock T."/>
            <person name="Neilson J.A."/>
            <person name="Onodera N.T."/>
            <person name="Poole A.M."/>
            <person name="Pritham E.J."/>
            <person name="Richards T.A."/>
            <person name="Rocap G."/>
            <person name="Roy S.W."/>
            <person name="Sarai C."/>
            <person name="Schaack S."/>
            <person name="Shirato S."/>
            <person name="Slamovits C.H."/>
            <person name="Spencer D.F."/>
            <person name="Suzuki S."/>
            <person name="Worden A.Z."/>
            <person name="Zauner S."/>
            <person name="Barry K."/>
            <person name="Bell C."/>
            <person name="Bharti A.K."/>
            <person name="Crow J.A."/>
            <person name="Grimwood J."/>
            <person name="Kramer R."/>
            <person name="Lindquist E."/>
            <person name="Lucas S."/>
            <person name="Salamov A."/>
            <person name="McFadden G.I."/>
            <person name="Lane C.E."/>
            <person name="Keeling P.J."/>
            <person name="Gray M.W."/>
            <person name="Grigoriev I.V."/>
            <person name="Archibald J.M."/>
        </authorList>
    </citation>
    <scope>NUCLEOTIDE SEQUENCE</scope>
    <source>
        <strain evidence="3 5">CCMP2712</strain>
    </source>
</reference>
<reference evidence="4" key="3">
    <citation type="submission" date="2015-06" db="UniProtKB">
        <authorList>
            <consortium name="EnsemblProtists"/>
        </authorList>
    </citation>
    <scope>IDENTIFICATION</scope>
</reference>
<dbReference type="Pfam" id="PF14497">
    <property type="entry name" value="GST_C_3"/>
    <property type="match status" value="1"/>
</dbReference>
<evidence type="ECO:0000313" key="5">
    <source>
        <dbReference type="Proteomes" id="UP000011087"/>
    </source>
</evidence>